<dbReference type="InterPro" id="IPR029068">
    <property type="entry name" value="Glyas_Bleomycin-R_OHBP_Dase"/>
</dbReference>
<proteinExistence type="predicted"/>
<organism evidence="2 3">
    <name type="scientific">PS1 clade bacterium</name>
    <dbReference type="NCBI Taxonomy" id="2175152"/>
    <lineage>
        <taxon>Bacteria</taxon>
        <taxon>Pseudomonadati</taxon>
        <taxon>Pseudomonadota</taxon>
        <taxon>Alphaproteobacteria</taxon>
        <taxon>PS1 clade</taxon>
    </lineage>
</organism>
<dbReference type="Proteomes" id="UP000785783">
    <property type="component" value="Unassembled WGS sequence"/>
</dbReference>
<comment type="caution">
    <text evidence="2">The sequence shown here is derived from an EMBL/GenBank/DDBJ whole genome shotgun (WGS) entry which is preliminary data.</text>
</comment>
<evidence type="ECO:0000313" key="2">
    <source>
        <dbReference type="EMBL" id="MBL6761573.1"/>
    </source>
</evidence>
<evidence type="ECO:0000313" key="3">
    <source>
        <dbReference type="Proteomes" id="UP000785783"/>
    </source>
</evidence>
<feature type="domain" description="Glyoxalase-like" evidence="1">
    <location>
        <begin position="6"/>
        <end position="187"/>
    </location>
</feature>
<reference evidence="2" key="1">
    <citation type="submission" date="2020-10" db="EMBL/GenBank/DDBJ databases">
        <title>Microbiome of the Black Sea water column analyzed by genome centric metagenomics.</title>
        <authorList>
            <person name="Cabello-Yeves P.J."/>
            <person name="Callieri C."/>
            <person name="Picazo A."/>
            <person name="Mehrshad M."/>
            <person name="Haro-Moreno J.M."/>
            <person name="Roda-Garcia J."/>
            <person name="Dzembekova N."/>
            <person name="Slabakova V."/>
            <person name="Slabakova N."/>
            <person name="Moncheva S."/>
            <person name="Rodriguez-Valera F."/>
        </authorList>
    </citation>
    <scope>NUCLEOTIDE SEQUENCE</scope>
    <source>
        <strain evidence="2">BS307-5m-G5</strain>
    </source>
</reference>
<protein>
    <submittedName>
        <fullName evidence="2">VOC family protein</fullName>
    </submittedName>
</protein>
<dbReference type="Pfam" id="PF13468">
    <property type="entry name" value="Glyoxalase_3"/>
    <property type="match status" value="1"/>
</dbReference>
<dbReference type="Gene3D" id="3.10.180.10">
    <property type="entry name" value="2,3-Dihydroxybiphenyl 1,2-Dioxygenase, domain 1"/>
    <property type="match status" value="1"/>
</dbReference>
<evidence type="ECO:0000259" key="1">
    <source>
        <dbReference type="Pfam" id="PF13468"/>
    </source>
</evidence>
<dbReference type="AlphaFoldDB" id="A0A937HJW1"/>
<sequence length="259" mass="28245">MRIRQIVLAADQLAPTLDTLGQVLNGPVVFRDPGVAEFGLENGLFVSGGDFIEVVSPLKGQNDTAAGRHIARRGDSFYMMIFQCADARPTIDRLAEKGLRPVWAYDKDALVATHFHPHDFGPAIVSIDSMPPSGGDDDDWRAPNAHWFWARWPDAAQPKAEETPSGSVAALELRAPNADQLAQNWAENLQLAFKGNRLQFDGAHIDFVQETGYDPYIAAVTLRAGTDTPAAILARAKAAGLETTTTSFNFCNVEWRLGV</sequence>
<dbReference type="InterPro" id="IPR025870">
    <property type="entry name" value="Glyoxalase-like_dom"/>
</dbReference>
<gene>
    <name evidence="2" type="ORF">ISQ19_02635</name>
</gene>
<dbReference type="EMBL" id="JADHOK010000020">
    <property type="protein sequence ID" value="MBL6761573.1"/>
    <property type="molecule type" value="Genomic_DNA"/>
</dbReference>
<accession>A0A937HJW1</accession>
<name>A0A937HJW1_9PROT</name>
<dbReference type="SUPFAM" id="SSF54593">
    <property type="entry name" value="Glyoxalase/Bleomycin resistance protein/Dihydroxybiphenyl dioxygenase"/>
    <property type="match status" value="1"/>
</dbReference>